<dbReference type="EMBL" id="LSSK01001028">
    <property type="protein sequence ID" value="OMH80946.1"/>
    <property type="molecule type" value="Genomic_DNA"/>
</dbReference>
<protein>
    <recommendedName>
        <fullName evidence="3">Phosducin domain-containing protein</fullName>
    </recommendedName>
</protein>
<dbReference type="Gene3D" id="3.40.30.10">
    <property type="entry name" value="Glutaredoxin"/>
    <property type="match status" value="1"/>
</dbReference>
<organism evidence="4 5">
    <name type="scientific">Zancudomyces culisetae</name>
    <name type="common">Gut fungus</name>
    <name type="synonym">Smittium culisetae</name>
    <dbReference type="NCBI Taxonomy" id="1213189"/>
    <lineage>
        <taxon>Eukaryota</taxon>
        <taxon>Fungi</taxon>
        <taxon>Fungi incertae sedis</taxon>
        <taxon>Zoopagomycota</taxon>
        <taxon>Kickxellomycotina</taxon>
        <taxon>Harpellomycetes</taxon>
        <taxon>Harpellales</taxon>
        <taxon>Legeriomycetaceae</taxon>
        <taxon>Zancudomyces</taxon>
    </lineage>
</organism>
<dbReference type="OrthoDB" id="70588at2759"/>
<dbReference type="InterPro" id="IPR036249">
    <property type="entry name" value="Thioredoxin-like_sf"/>
</dbReference>
<evidence type="ECO:0000256" key="2">
    <source>
        <dbReference type="SAM" id="MobiDB-lite"/>
    </source>
</evidence>
<feature type="region of interest" description="Disordered" evidence="2">
    <location>
        <begin position="1"/>
        <end position="24"/>
    </location>
</feature>
<reference evidence="5" key="1">
    <citation type="submission" date="2017-01" db="EMBL/GenBank/DDBJ databases">
        <authorList>
            <person name="Wang Y."/>
            <person name="White M."/>
            <person name="Kvist S."/>
            <person name="Moncalvo J.-M."/>
        </authorList>
    </citation>
    <scope>NUCLEOTIDE SEQUENCE [LARGE SCALE GENOMIC DNA]</scope>
    <source>
        <strain evidence="5">COL-18-3</strain>
    </source>
</reference>
<comment type="caution">
    <text evidence="4">The sequence shown here is derived from an EMBL/GenBank/DDBJ whole genome shotgun (WGS) entry which is preliminary data.</text>
</comment>
<evidence type="ECO:0000313" key="4">
    <source>
        <dbReference type="EMBL" id="OMH80946.1"/>
    </source>
</evidence>
<dbReference type="InterPro" id="IPR023196">
    <property type="entry name" value="Phosducin_N_dom_sf"/>
</dbReference>
<accession>A0A1R1PJ09</accession>
<evidence type="ECO:0000256" key="1">
    <source>
        <dbReference type="ARBA" id="ARBA00009686"/>
    </source>
</evidence>
<gene>
    <name evidence="4" type="ORF">AX774_g5599</name>
</gene>
<dbReference type="AlphaFoldDB" id="A0A1R1PJ09"/>
<evidence type="ECO:0000259" key="3">
    <source>
        <dbReference type="Pfam" id="PF02114"/>
    </source>
</evidence>
<comment type="similarity">
    <text evidence="1">Belongs to the phosducin family.</text>
</comment>
<evidence type="ECO:0000313" key="5">
    <source>
        <dbReference type="Proteomes" id="UP000188320"/>
    </source>
</evidence>
<sequence>MTVENTIQEQSRENPDQQETGVLSAQDVIYTEIERKEGPKTGPKGVLADYHYSRILARKMETLKAAERREYINNMHTAASASTPESTILPENKKYNLNVGRKIDNSNSDAEDSDNDLEDELCDDSFFEEYKRKRREEIDRLGSSKGYGILKKVTPFEYNEIVDQCSCTDSYVVVLLAMEKHEASQKFVGILSEIATRHKQHRFLQVDAEECDFSDPDVLPIILVYQHGKITGNHVKPQLLLPDQNNFDAKTVEKRFFTEL</sequence>
<dbReference type="InterPro" id="IPR024253">
    <property type="entry name" value="Phosducin_thioredoxin-like_dom"/>
</dbReference>
<keyword evidence="5" id="KW-1185">Reference proteome</keyword>
<dbReference type="Proteomes" id="UP000188320">
    <property type="component" value="Unassembled WGS sequence"/>
</dbReference>
<dbReference type="Gene3D" id="1.10.168.10">
    <property type="entry name" value="Phosducin, domain 2"/>
    <property type="match status" value="1"/>
</dbReference>
<feature type="domain" description="Phosducin" evidence="3">
    <location>
        <begin position="39"/>
        <end position="236"/>
    </location>
</feature>
<dbReference type="InterPro" id="IPR051499">
    <property type="entry name" value="Phosducin-like_reg"/>
</dbReference>
<dbReference type="Pfam" id="PF02114">
    <property type="entry name" value="Phosducin"/>
    <property type="match status" value="1"/>
</dbReference>
<dbReference type="PANTHER" id="PTHR46052">
    <property type="entry name" value="PHOSDUCIN-LIKE PROTEIN"/>
    <property type="match status" value="1"/>
</dbReference>
<dbReference type="SUPFAM" id="SSF52833">
    <property type="entry name" value="Thioredoxin-like"/>
    <property type="match status" value="1"/>
</dbReference>
<dbReference type="PANTHER" id="PTHR46052:SF1">
    <property type="entry name" value="PHOSDUCIN-LIKE PROTEIN"/>
    <property type="match status" value="1"/>
</dbReference>
<proteinExistence type="inferred from homology"/>
<name>A0A1R1PJ09_ZANCU</name>